<protein>
    <recommendedName>
        <fullName evidence="3">F-box domain-containing protein</fullName>
    </recommendedName>
</protein>
<dbReference type="Gene3D" id="3.80.10.10">
    <property type="entry name" value="Ribonuclease Inhibitor"/>
    <property type="match status" value="1"/>
</dbReference>
<gene>
    <name evidence="1" type="ORF">PYM288_LOCUS18936</name>
</gene>
<evidence type="ECO:0000313" key="1">
    <source>
        <dbReference type="EMBL" id="CAF1086192.1"/>
    </source>
</evidence>
<sequence>MKFEDLANELFLDIFELLDGVDLLHAFHNLNYRVNRLLLIHFRFYHLDFRSLSKNRFDIITENYLRLISDKILSIHLSNDDETPDLPYLFVSRGYTLNKFINLQSLSLYYIDCFDILNEIIVQCNHLTYLTDLKLIKCYFNSEENDFHCLINNIWNLPKLRKCLLDQINSRKIRLNELTMTSSSIEELSLERMICSLKDLSNLFEHSPCLGRLTVNSISCSKFEQLEIVIRSLTSLKTFFDSSIDSMISLFKKLPNLSHLTLETVKINCNGCQWKQILVNYLGNLKVFRLKMNLNFSPHRNIEKQVNELIDSFRSSFWIEEHQWFVRCDWNPFNITNHAILYTLPYRFDKCFNFDSIFTKSTSPNDKHYWSYDRVQTLSYENSENDLSKDSILFSARFPNLHHLKMSFPFQLDFNSCISSLNRLISLNATLRHTDSTFIQLQDLFYRSIHLYSFRLSYIKHIPMELFRMKSRSIHRLDFLTKFKSNIRYFNNEECLTLINSSLGRQCQVLLIGIENRTSIIDLINQLFNLRSLICQCKDDKSIHSKSSSSSNDELIQWLSNNFPSTYFISRDIKRTSFIRIWIG</sequence>
<dbReference type="SUPFAM" id="SSF52047">
    <property type="entry name" value="RNI-like"/>
    <property type="match status" value="1"/>
</dbReference>
<evidence type="ECO:0008006" key="3">
    <source>
        <dbReference type="Google" id="ProtNLM"/>
    </source>
</evidence>
<accession>A0A814N1K1</accession>
<organism evidence="1 2">
    <name type="scientific">Rotaria sordida</name>
    <dbReference type="NCBI Taxonomy" id="392033"/>
    <lineage>
        <taxon>Eukaryota</taxon>
        <taxon>Metazoa</taxon>
        <taxon>Spiralia</taxon>
        <taxon>Gnathifera</taxon>
        <taxon>Rotifera</taxon>
        <taxon>Eurotatoria</taxon>
        <taxon>Bdelloidea</taxon>
        <taxon>Philodinida</taxon>
        <taxon>Philodinidae</taxon>
        <taxon>Rotaria</taxon>
    </lineage>
</organism>
<comment type="caution">
    <text evidence="1">The sequence shown here is derived from an EMBL/GenBank/DDBJ whole genome shotgun (WGS) entry which is preliminary data.</text>
</comment>
<dbReference type="AlphaFoldDB" id="A0A814N1K1"/>
<proteinExistence type="predicted"/>
<evidence type="ECO:0000313" key="2">
    <source>
        <dbReference type="Proteomes" id="UP000663854"/>
    </source>
</evidence>
<name>A0A814N1K1_9BILA</name>
<dbReference type="Proteomes" id="UP000663854">
    <property type="component" value="Unassembled WGS sequence"/>
</dbReference>
<reference evidence="1" key="1">
    <citation type="submission" date="2021-02" db="EMBL/GenBank/DDBJ databases">
        <authorList>
            <person name="Nowell W R."/>
        </authorList>
    </citation>
    <scope>NUCLEOTIDE SEQUENCE</scope>
</reference>
<dbReference type="EMBL" id="CAJNOH010000604">
    <property type="protein sequence ID" value="CAF1086192.1"/>
    <property type="molecule type" value="Genomic_DNA"/>
</dbReference>
<dbReference type="InterPro" id="IPR032675">
    <property type="entry name" value="LRR_dom_sf"/>
</dbReference>